<sequence>MKHSFRINAIFVALAIVGLGLMMQLTIQLKPSYKGDKISVSFNWPNTTKRVIEQEVTSILESSFASIHGIEKIHSMSNNGRGKVDLQFKKETDMDAVRYEISSIVKNLYPKLPTGVSRPSIVSHKGGGHSDLLMTYVFNGKASNKALVAYLNRNIVPVIGAIDAVESVKVVGERPIQWLVRLKERRLQRLGLSETDVERTIYEYFEKRELGRFHLNEKEDHWQSFCFCGGADSQDTIHWNQIIVAQKEGRLIRLGEIAEVLEKEKEPKSYFRINGLNSLYLNIECVEGANQILLGDKIRDKMNRLHESAPSNIFFDLKYDASKRLKRERNDILMRSGLAILILLAFVYLISRDWRYLLLILFSLIINLAIAIIGYVGFKVQIHLYSLAGITVSLGIIIDNTIVTTDFLRRKKKYENNIFWAILASTLTTIGALSILFFLEEQQRMNLTDFAWVMIINLVVSLAIAYFFIPALMDKMPLTSLESRKKVGGLRKVTRMTYLYQQFIEGMMRHRKKVLFLWLLIFGIPLFLIPHRVGQRPNELKHGERQAWYVEAYNHSIGSEWVQEDFLPIFETLFGGVISHFNHYYETYSTRQTPREITIDMHAYMPDGTTLEQMNQFISQVENKLLEYDEITMFKSNVYPEYANLHIQFTKESQKGNFPKWLFGYLALFAEQTGSVDTQIFGIKDKSYSNVYRNVDASNCLTLLGYNYDQLQEFANTTKGLLEKEERVRNVIIHANRDRITKRRYDYIAYLDLHKLAKAKVSLSTIFQNLKANDYRPKEIPSVGVNGDIRSISIVPSQGKGIDIWQLQNLLIKSKDRGVRLKEVATVRKEMVFGGIEKENQQYVIQLHYDFIGPKILTKKMEKNIVEKVSIMLPIGYKIKQSSRDHYGWDSKDKKQFYLLLLVAIIIYVISAILLESLIQPLVVVLMIPLSYIGVFLTFILSHHPFGQGGYASLILLSGITVNSGLYIIYGYNNLNHKNRRSSLQNYLSSFNKKIIPILLTIGSTILGLIPFLIESNSSDFWFALAMGSIGGLLFSIVVVMVCLPLFLRVDDHRKKRIES</sequence>
<accession>A0AC61NHF9</accession>
<proteinExistence type="predicted"/>
<name>A0AC61NHF9_9BACT</name>
<evidence type="ECO:0000313" key="1">
    <source>
        <dbReference type="EMBL" id="QZE15097.1"/>
    </source>
</evidence>
<protein>
    <submittedName>
        <fullName evidence="1">Efflux RND transporter permease subunit</fullName>
    </submittedName>
</protein>
<reference evidence="1" key="1">
    <citation type="submission" date="2021-08" db="EMBL/GenBank/DDBJ databases">
        <title>Novel anaerobic bacterium isolated from sea squirt in East Sea, Republic of Korea.</title>
        <authorList>
            <person name="Nguyen T.H."/>
            <person name="Li Z."/>
            <person name="Lee Y.-J."/>
            <person name="Ko J."/>
            <person name="Kim S.-G."/>
        </authorList>
    </citation>
    <scope>NUCLEOTIDE SEQUENCE</scope>
    <source>
        <strain evidence="1">KCTC 25031</strain>
    </source>
</reference>
<organism evidence="1 2">
    <name type="scientific">Halosquirtibacter laminarini</name>
    <dbReference type="NCBI Taxonomy" id="3374600"/>
    <lineage>
        <taxon>Bacteria</taxon>
        <taxon>Pseudomonadati</taxon>
        <taxon>Bacteroidota</taxon>
        <taxon>Bacteroidia</taxon>
        <taxon>Marinilabiliales</taxon>
        <taxon>Prolixibacteraceae</taxon>
        <taxon>Halosquirtibacter</taxon>
    </lineage>
</organism>
<keyword evidence="2" id="KW-1185">Reference proteome</keyword>
<evidence type="ECO:0000313" key="2">
    <source>
        <dbReference type="Proteomes" id="UP000826212"/>
    </source>
</evidence>
<dbReference type="EMBL" id="CP081303">
    <property type="protein sequence ID" value="QZE15097.1"/>
    <property type="molecule type" value="Genomic_DNA"/>
</dbReference>
<dbReference type="Proteomes" id="UP000826212">
    <property type="component" value="Chromosome"/>
</dbReference>
<gene>
    <name evidence="1" type="ORF">K4L44_04515</name>
</gene>